<evidence type="ECO:0000313" key="2">
    <source>
        <dbReference type="Proteomes" id="UP000255061"/>
    </source>
</evidence>
<sequence>MDNSKPIKISNESAAKAFIRGEFRRLRERFEEVNDKHILAFNRKKKTLKNFYQSQLDINRESLSELLIEYKVFNKGKTAELTKYIYIGATAIDIEGYKYTKDEHFYPLCSHVVDKKRPMNNNGYCIRALVYISEHAMARMITRNSKQSIKVVVDTLAGIFNENAIRMIFSDADVKFQNFVVVTRNCYIPFVRQENSDIPIMKTWVPEEYWDDKNNMKLSNLAHSLTEGEIRVFESNVFNSEVYISPDL</sequence>
<evidence type="ECO:0000313" key="1">
    <source>
        <dbReference type="EMBL" id="SUI67752.1"/>
    </source>
</evidence>
<dbReference type="RefSeq" id="WP_115405601.1">
    <property type="nucleotide sequence ID" value="NZ_UGYV01000001.1"/>
</dbReference>
<gene>
    <name evidence="1" type="ORF">NCTC10736_00980</name>
</gene>
<organism evidence="1 2">
    <name type="scientific">Shewanella morhuae</name>
    <dbReference type="NCBI Taxonomy" id="365591"/>
    <lineage>
        <taxon>Bacteria</taxon>
        <taxon>Pseudomonadati</taxon>
        <taxon>Pseudomonadota</taxon>
        <taxon>Gammaproteobacteria</taxon>
        <taxon>Alteromonadales</taxon>
        <taxon>Shewanellaceae</taxon>
        <taxon>Shewanella</taxon>
    </lineage>
</organism>
<proteinExistence type="predicted"/>
<dbReference type="Proteomes" id="UP000255061">
    <property type="component" value="Unassembled WGS sequence"/>
</dbReference>
<name>A0A379ZSZ6_9GAMM</name>
<accession>A0A379ZSZ6</accession>
<protein>
    <submittedName>
        <fullName evidence="1">Uncharacterized protein</fullName>
    </submittedName>
</protein>
<dbReference type="AlphaFoldDB" id="A0A379ZSZ6"/>
<dbReference type="EMBL" id="UGYV01000001">
    <property type="protein sequence ID" value="SUI67752.1"/>
    <property type="molecule type" value="Genomic_DNA"/>
</dbReference>
<reference evidence="1 2" key="1">
    <citation type="submission" date="2018-06" db="EMBL/GenBank/DDBJ databases">
        <authorList>
            <consortium name="Pathogen Informatics"/>
            <person name="Doyle S."/>
        </authorList>
    </citation>
    <scope>NUCLEOTIDE SEQUENCE [LARGE SCALE GENOMIC DNA]</scope>
    <source>
        <strain evidence="1 2">NCTC10736</strain>
    </source>
</reference>